<dbReference type="PROSITE" id="PS50883">
    <property type="entry name" value="EAL"/>
    <property type="match status" value="1"/>
</dbReference>
<dbReference type="Gene3D" id="3.20.20.450">
    <property type="entry name" value="EAL domain"/>
    <property type="match status" value="1"/>
</dbReference>
<dbReference type="Proteomes" id="UP001243195">
    <property type="component" value="Unassembled WGS sequence"/>
</dbReference>
<dbReference type="InterPro" id="IPR035919">
    <property type="entry name" value="EAL_sf"/>
</dbReference>
<organism evidence="3 4">
    <name type="scientific">Acinetobacter gerneri</name>
    <dbReference type="NCBI Taxonomy" id="202952"/>
    <lineage>
        <taxon>Bacteria</taxon>
        <taxon>Pseudomonadati</taxon>
        <taxon>Pseudomonadota</taxon>
        <taxon>Gammaproteobacteria</taxon>
        <taxon>Moraxellales</taxon>
        <taxon>Moraxellaceae</taxon>
        <taxon>Acinetobacter</taxon>
    </lineage>
</organism>
<dbReference type="InterPro" id="IPR001633">
    <property type="entry name" value="EAL_dom"/>
</dbReference>
<evidence type="ECO:0000259" key="2">
    <source>
        <dbReference type="PROSITE" id="PS50883"/>
    </source>
</evidence>
<evidence type="ECO:0000313" key="3">
    <source>
        <dbReference type="EMBL" id="MDQ9071778.1"/>
    </source>
</evidence>
<dbReference type="InterPro" id="IPR000014">
    <property type="entry name" value="PAS"/>
</dbReference>
<feature type="compositionally biased region" description="Basic and acidic residues" evidence="1">
    <location>
        <begin position="475"/>
        <end position="486"/>
    </location>
</feature>
<dbReference type="Pfam" id="PF00563">
    <property type="entry name" value="EAL"/>
    <property type="match status" value="1"/>
</dbReference>
<evidence type="ECO:0000256" key="1">
    <source>
        <dbReference type="SAM" id="MobiDB-lite"/>
    </source>
</evidence>
<dbReference type="AlphaFoldDB" id="A0AAW8JHC2"/>
<feature type="domain" description="EAL" evidence="2">
    <location>
        <begin position="499"/>
        <end position="748"/>
    </location>
</feature>
<name>A0AAW8JHC2_9GAMM</name>
<comment type="caution">
    <text evidence="3">The sequence shown here is derived from an EMBL/GenBank/DDBJ whole genome shotgun (WGS) entry which is preliminary data.</text>
</comment>
<reference evidence="3" key="1">
    <citation type="submission" date="2023-08" db="EMBL/GenBank/DDBJ databases">
        <title>Emergence of clinically-relevant ST2 carbapenem-resistant Acinetobacter baumannii strains in hospital sewages in Zhejiang, East of China.</title>
        <authorList>
            <person name="Kaichao C."/>
            <person name="Zhang R."/>
        </authorList>
    </citation>
    <scope>NUCLEOTIDE SEQUENCE</scope>
    <source>
        <strain evidence="3">M-SY-60</strain>
    </source>
</reference>
<evidence type="ECO:0000313" key="4">
    <source>
        <dbReference type="Proteomes" id="UP001243195"/>
    </source>
</evidence>
<accession>A0AAW8JHC2</accession>
<dbReference type="InterPro" id="IPR035965">
    <property type="entry name" value="PAS-like_dom_sf"/>
</dbReference>
<dbReference type="CDD" id="cd00130">
    <property type="entry name" value="PAS"/>
    <property type="match status" value="1"/>
</dbReference>
<dbReference type="EMBL" id="JAVIDA010000011">
    <property type="protein sequence ID" value="MDQ9071778.1"/>
    <property type="molecule type" value="Genomic_DNA"/>
</dbReference>
<dbReference type="SUPFAM" id="SSF55785">
    <property type="entry name" value="PYP-like sensor domain (PAS domain)"/>
    <property type="match status" value="1"/>
</dbReference>
<protein>
    <submittedName>
        <fullName evidence="3">EAL domain-containing protein</fullName>
    </submittedName>
</protein>
<feature type="region of interest" description="Disordered" evidence="1">
    <location>
        <begin position="452"/>
        <end position="490"/>
    </location>
</feature>
<dbReference type="SUPFAM" id="SSF141868">
    <property type="entry name" value="EAL domain-like"/>
    <property type="match status" value="1"/>
</dbReference>
<dbReference type="RefSeq" id="WP_308956130.1">
    <property type="nucleotide sequence ID" value="NZ_JAVICY010000012.1"/>
</dbReference>
<gene>
    <name evidence="3" type="ORF">RFH51_09925</name>
</gene>
<proteinExistence type="predicted"/>
<sequence length="748" mass="87243">MRNSLLSKKLKNSETRILIIDDNQIRYNQIIDILSAEKHAVHAILLDDLKNFEKQLNTTWDVIIFGRAYDLKYDQTISLVQNSAEFNVPILLLKPDNYYKEQYQSYINKGIYDIINLEYPDRVYISFIRAFTYSRAMQTQKHLVHELGHIQEQNEERISTERTAIATLEEGIHVHANDEYLQLFGLKTLDELIGLPILDILKPDDIIDFKKRFKKITQGQFELGKFSIQSSHPRIATFNPLKIEFLPSTQEDALQISIVTSTLSNHSQTAHINSNQHSPSPLSKKLYNALNLAPHKLNAFVLLSIVHYPEELMQHNWQTVKDYFAKAQQYLKQHIQHPLFPIDTLHTGVLVQAQNQELMLSYLSSLATLDQLHILEFDEYHFPIKFKLGYQLIDQELLNENNFGPFDIEQLIEQAFNQALAQNSALLSTSSIQHSEDSSDFSSRFNENKVDKLDEKQQQNSHDLPAIEYTPSKTTQEHHSSNEIKQKYTQSPSSAVFPQTDILTTLKQQLSTKQFQLKFQQLYDKQDNFPIYEVNVGFYLEQKWCDLDKIEELRRDPLLSIEIDRWILLEASKQLHNFITQYPNAILLIPLNPEILFNDQQFFSFISQILQNFKHCPEIPLILQIDFIKTKHLLDKLSPSLRALKQLGLKTSMKNIAVNAEFENLLQFLDLDFIKLNAKSSQMLNDEHQQKILQTQVLKILDWKKLSIILSELNDMNLFANAWNIEARYLQGDYFQKKLDHLTDVQDQ</sequence>